<dbReference type="RefSeq" id="WP_146356199.1">
    <property type="nucleotide sequence ID" value="NZ_VOBR01000020.1"/>
</dbReference>
<dbReference type="OrthoDB" id="3693938at2"/>
<accession>A0A563EN86</accession>
<dbReference type="EMBL" id="VOBR01000020">
    <property type="protein sequence ID" value="TWP48460.1"/>
    <property type="molecule type" value="Genomic_DNA"/>
</dbReference>
<name>A0A563EN86_9PSEU</name>
<organism evidence="1 2">
    <name type="scientific">Lentzea tibetensis</name>
    <dbReference type="NCBI Taxonomy" id="2591470"/>
    <lineage>
        <taxon>Bacteria</taxon>
        <taxon>Bacillati</taxon>
        <taxon>Actinomycetota</taxon>
        <taxon>Actinomycetes</taxon>
        <taxon>Pseudonocardiales</taxon>
        <taxon>Pseudonocardiaceae</taxon>
        <taxon>Lentzea</taxon>
    </lineage>
</organism>
<evidence type="ECO:0000313" key="1">
    <source>
        <dbReference type="EMBL" id="TWP48460.1"/>
    </source>
</evidence>
<dbReference type="AlphaFoldDB" id="A0A563EN86"/>
<protein>
    <submittedName>
        <fullName evidence="1">Uncharacterized protein</fullName>
    </submittedName>
</protein>
<reference evidence="1 2" key="1">
    <citation type="submission" date="2019-07" db="EMBL/GenBank/DDBJ databases">
        <title>Lentzea xizangensis sp. nov., isolated from Qinghai-Tibetan Plateau Soils.</title>
        <authorList>
            <person name="Huang J."/>
        </authorList>
    </citation>
    <scope>NUCLEOTIDE SEQUENCE [LARGE SCALE GENOMIC DNA]</scope>
    <source>
        <strain evidence="1 2">FXJ1.1311</strain>
    </source>
</reference>
<comment type="caution">
    <text evidence="1">The sequence shown here is derived from an EMBL/GenBank/DDBJ whole genome shotgun (WGS) entry which is preliminary data.</text>
</comment>
<keyword evidence="2" id="KW-1185">Reference proteome</keyword>
<proteinExistence type="predicted"/>
<gene>
    <name evidence="1" type="ORF">FKR81_28120</name>
</gene>
<sequence>MTLAEKAPLDVSRTEQHVREALERWLEQRHVHLSVAGFTADVQPRAVFSEVLRRSLQLRQGNPLDEVAIGLPDVPRCRSLVAGSETTLRSLRIDAYFVRPDGCVEPSPHNHPAD</sequence>
<dbReference type="Proteomes" id="UP000316639">
    <property type="component" value="Unassembled WGS sequence"/>
</dbReference>
<evidence type="ECO:0000313" key="2">
    <source>
        <dbReference type="Proteomes" id="UP000316639"/>
    </source>
</evidence>